<dbReference type="Proteomes" id="UP000031521">
    <property type="component" value="Chromosome"/>
</dbReference>
<reference evidence="7 8" key="1">
    <citation type="journal article" date="2014" name="Int. J. Syst. Evol. Microbiol.">
        <title>Celeribacter indicus sp. nov., a polycyclic aromatic hydrocarbon-degrading bacterium from deep-sea sediment and reclassification of Huaishuia halophila as Celeribacter halophilus comb. nov.</title>
        <authorList>
            <person name="Lai Q."/>
            <person name="Cao J."/>
            <person name="Yuan J."/>
            <person name="Li F."/>
            <person name="Shao Z."/>
        </authorList>
    </citation>
    <scope>NUCLEOTIDE SEQUENCE [LARGE SCALE GENOMIC DNA]</scope>
    <source>
        <strain evidence="7">P73</strain>
    </source>
</reference>
<dbReference type="OrthoDB" id="5291101at2"/>
<evidence type="ECO:0000259" key="6">
    <source>
        <dbReference type="Pfam" id="PF00535"/>
    </source>
</evidence>
<feature type="domain" description="Glycosyltransferase 2-like" evidence="6">
    <location>
        <begin position="6"/>
        <end position="129"/>
    </location>
</feature>
<protein>
    <submittedName>
        <fullName evidence="7">Family 2 glycosyltransferase</fullName>
    </submittedName>
</protein>
<dbReference type="GO" id="GO:0005886">
    <property type="term" value="C:plasma membrane"/>
    <property type="evidence" value="ECO:0007669"/>
    <property type="project" value="UniProtKB-SubCell"/>
</dbReference>
<comment type="subcellular location">
    <subcellularLocation>
        <location evidence="1">Cell membrane</location>
    </subcellularLocation>
</comment>
<evidence type="ECO:0000256" key="3">
    <source>
        <dbReference type="ARBA" id="ARBA00022676"/>
    </source>
</evidence>
<dbReference type="SUPFAM" id="SSF53448">
    <property type="entry name" value="Nucleotide-diphospho-sugar transferases"/>
    <property type="match status" value="1"/>
</dbReference>
<dbReference type="EMBL" id="CP004393">
    <property type="protein sequence ID" value="AJE45983.1"/>
    <property type="molecule type" value="Genomic_DNA"/>
</dbReference>
<evidence type="ECO:0000313" key="7">
    <source>
        <dbReference type="EMBL" id="AJE45983.1"/>
    </source>
</evidence>
<sequence length="229" mass="25367">MRAPISVVIPTLDVTPKLRATLLTLMEGLDAGLVRELILSDGGSGDGVAEMADFVGAELVTGPAGRGGQLRRGAEAAQGDWLLFLHGDSWLPEGWAEEAIRHLAHRHDRALVFSLGFREAEGVWPRLTAGWANLRTRLFDLPYGDQALLISRELYEEAGGYRDLPLMEDVDLARRLAGRIVLSALCVRTDPARYRQRGWLRQGARNLLRLLRFRPGADPQSPSRACRRP</sequence>
<keyword evidence="8" id="KW-1185">Reference proteome</keyword>
<dbReference type="InterPro" id="IPR001173">
    <property type="entry name" value="Glyco_trans_2-like"/>
</dbReference>
<keyword evidence="3" id="KW-0328">Glycosyltransferase</keyword>
<keyword evidence="4 7" id="KW-0808">Transferase</keyword>
<gene>
    <name evidence="7" type="ORF">P73_1268</name>
</gene>
<keyword evidence="5" id="KW-0472">Membrane</keyword>
<dbReference type="InterPro" id="IPR026461">
    <property type="entry name" value="Trfase_2_rSAM/seldom_assoc"/>
</dbReference>
<evidence type="ECO:0000313" key="8">
    <source>
        <dbReference type="Proteomes" id="UP000031521"/>
    </source>
</evidence>
<dbReference type="GO" id="GO:0016757">
    <property type="term" value="F:glycosyltransferase activity"/>
    <property type="evidence" value="ECO:0007669"/>
    <property type="project" value="UniProtKB-KW"/>
</dbReference>
<evidence type="ECO:0000256" key="1">
    <source>
        <dbReference type="ARBA" id="ARBA00004236"/>
    </source>
</evidence>
<dbReference type="Gene3D" id="3.90.550.10">
    <property type="entry name" value="Spore Coat Polysaccharide Biosynthesis Protein SpsA, Chain A"/>
    <property type="match status" value="1"/>
</dbReference>
<dbReference type="STRING" id="1208324.P73_1268"/>
<dbReference type="PANTHER" id="PTHR43646">
    <property type="entry name" value="GLYCOSYLTRANSFERASE"/>
    <property type="match status" value="1"/>
</dbReference>
<evidence type="ECO:0000256" key="2">
    <source>
        <dbReference type="ARBA" id="ARBA00022475"/>
    </source>
</evidence>
<dbReference type="NCBIfam" id="TIGR04283">
    <property type="entry name" value="glyco_like_mftF"/>
    <property type="match status" value="1"/>
</dbReference>
<dbReference type="KEGG" id="cid:P73_1268"/>
<proteinExistence type="predicted"/>
<evidence type="ECO:0000256" key="5">
    <source>
        <dbReference type="ARBA" id="ARBA00023136"/>
    </source>
</evidence>
<dbReference type="Pfam" id="PF00535">
    <property type="entry name" value="Glycos_transf_2"/>
    <property type="match status" value="1"/>
</dbReference>
<dbReference type="AlphaFoldDB" id="A0A0B5DR37"/>
<dbReference type="PANTHER" id="PTHR43646:SF2">
    <property type="entry name" value="GLYCOSYLTRANSFERASE 2-LIKE DOMAIN-CONTAINING PROTEIN"/>
    <property type="match status" value="1"/>
</dbReference>
<accession>A0A0B5DR37</accession>
<name>A0A0B5DR37_9RHOB</name>
<dbReference type="InterPro" id="IPR029044">
    <property type="entry name" value="Nucleotide-diphossugar_trans"/>
</dbReference>
<organism evidence="7 8">
    <name type="scientific">Celeribacter indicus</name>
    <dbReference type="NCBI Taxonomy" id="1208324"/>
    <lineage>
        <taxon>Bacteria</taxon>
        <taxon>Pseudomonadati</taxon>
        <taxon>Pseudomonadota</taxon>
        <taxon>Alphaproteobacteria</taxon>
        <taxon>Rhodobacterales</taxon>
        <taxon>Roseobacteraceae</taxon>
        <taxon>Celeribacter</taxon>
    </lineage>
</organism>
<keyword evidence="2" id="KW-1003">Cell membrane</keyword>
<dbReference type="HOGENOM" id="CLU_025996_17_3_5"/>
<evidence type="ECO:0000256" key="4">
    <source>
        <dbReference type="ARBA" id="ARBA00022679"/>
    </source>
</evidence>